<sequence>MDYQEKVQRSQPSSEILKNMNTKELLDCCLEYPFNRDILLFNNPNERFLDVFNNSAVWKEFISRKDAFAVFSKFYTRKSLDDIAKITNENIRNSERFQLYFLEKVVAETSFIDNLSISDKKNLMRIILNVHLEKRKYPDEYVGFAYNSSLSALYRVLPSEPKGIRKNPEKVKSLTNNERFINNSLDREIIVSVQNFLLR</sequence>
<accession>A0A3P1YSC0</accession>
<name>A0A3P1YSC0_TANFO</name>
<organism evidence="1 2">
    <name type="scientific">Tannerella forsythia</name>
    <name type="common">Bacteroides forsythus</name>
    <dbReference type="NCBI Taxonomy" id="28112"/>
    <lineage>
        <taxon>Bacteria</taxon>
        <taxon>Pseudomonadati</taxon>
        <taxon>Bacteroidota</taxon>
        <taxon>Bacteroidia</taxon>
        <taxon>Bacteroidales</taxon>
        <taxon>Tannerellaceae</taxon>
        <taxon>Tannerella</taxon>
    </lineage>
</organism>
<proteinExistence type="predicted"/>
<evidence type="ECO:0000313" key="2">
    <source>
        <dbReference type="Proteomes" id="UP000279860"/>
    </source>
</evidence>
<dbReference type="RefSeq" id="WP_124790532.1">
    <property type="nucleotide sequence ID" value="NZ_RQYN01000042.1"/>
</dbReference>
<gene>
    <name evidence="1" type="ORF">EII41_10320</name>
</gene>
<protein>
    <submittedName>
        <fullName evidence="1">Uncharacterized protein</fullName>
    </submittedName>
</protein>
<dbReference type="AlphaFoldDB" id="A0A3P1YSC0"/>
<evidence type="ECO:0000313" key="1">
    <source>
        <dbReference type="EMBL" id="RRD72960.1"/>
    </source>
</evidence>
<comment type="caution">
    <text evidence="1">The sequence shown here is derived from an EMBL/GenBank/DDBJ whole genome shotgun (WGS) entry which is preliminary data.</text>
</comment>
<dbReference type="Proteomes" id="UP000279860">
    <property type="component" value="Unassembled WGS sequence"/>
</dbReference>
<reference evidence="1 2" key="1">
    <citation type="submission" date="2018-11" db="EMBL/GenBank/DDBJ databases">
        <title>Genomes From Bacteria Associated with the Canine Oral Cavity: a Test Case for Automated Genome-Based Taxonomic Assignment.</title>
        <authorList>
            <person name="Coil D.A."/>
            <person name="Jospin G."/>
            <person name="Darling A.E."/>
            <person name="Wallis C."/>
            <person name="Davis I.J."/>
            <person name="Harris S."/>
            <person name="Eisen J.A."/>
            <person name="Holcombe L.J."/>
            <person name="O'Flynn C."/>
        </authorList>
    </citation>
    <scope>NUCLEOTIDE SEQUENCE [LARGE SCALE GENOMIC DNA]</scope>
    <source>
        <strain evidence="1 2">OH1426_COT-023</strain>
    </source>
</reference>
<dbReference type="EMBL" id="RQYN01000042">
    <property type="protein sequence ID" value="RRD72960.1"/>
    <property type="molecule type" value="Genomic_DNA"/>
</dbReference>